<dbReference type="Pfam" id="PF14388">
    <property type="entry name" value="DUF4419"/>
    <property type="match status" value="1"/>
</dbReference>
<keyword evidence="2" id="KW-1185">Reference proteome</keyword>
<protein>
    <recommendedName>
        <fullName evidence="3">DUF4419 domain-containing protein</fullName>
    </recommendedName>
</protein>
<dbReference type="Proteomes" id="UP001465976">
    <property type="component" value="Unassembled WGS sequence"/>
</dbReference>
<dbReference type="PANTHER" id="PTHR31252:SF11">
    <property type="entry name" value="DUF4419 DOMAIN-CONTAINING PROTEIN"/>
    <property type="match status" value="1"/>
</dbReference>
<dbReference type="Gene3D" id="1.20.120.1060">
    <property type="match status" value="1"/>
</dbReference>
<gene>
    <name evidence="1" type="ORF">V5O48_008581</name>
</gene>
<proteinExistence type="predicted"/>
<organism evidence="1 2">
    <name type="scientific">Marasmius crinis-equi</name>
    <dbReference type="NCBI Taxonomy" id="585013"/>
    <lineage>
        <taxon>Eukaryota</taxon>
        <taxon>Fungi</taxon>
        <taxon>Dikarya</taxon>
        <taxon>Basidiomycota</taxon>
        <taxon>Agaricomycotina</taxon>
        <taxon>Agaricomycetes</taxon>
        <taxon>Agaricomycetidae</taxon>
        <taxon>Agaricales</taxon>
        <taxon>Marasmiineae</taxon>
        <taxon>Marasmiaceae</taxon>
        <taxon>Marasmius</taxon>
    </lineage>
</organism>
<evidence type="ECO:0008006" key="3">
    <source>
        <dbReference type="Google" id="ProtNLM"/>
    </source>
</evidence>
<evidence type="ECO:0000313" key="2">
    <source>
        <dbReference type="Proteomes" id="UP001465976"/>
    </source>
</evidence>
<accession>A0ABR3FDI5</accession>
<comment type="caution">
    <text evidence="1">The sequence shown here is derived from an EMBL/GenBank/DDBJ whole genome shotgun (WGS) entry which is preliminary data.</text>
</comment>
<dbReference type="PANTHER" id="PTHR31252">
    <property type="entry name" value="DUF4419 DOMAIN-CONTAINING PROTEIN"/>
    <property type="match status" value="1"/>
</dbReference>
<sequence>MPITFQVASHPARRWSQPKVSSPEWFLAESSERDAGQSRGIVQTSFTSARLNTSHISVSNNGLVRAAFHAYSGHHHLIIRPDDVWVSILSQLTFYVNAHAEELRSFFVAHEGKKQLVVLEEGTIDSVDVGQLAEYMTHLIQKNVVDPELRSWVIPDFSTTTPNDRVVASVLMMGTLQNYFSYKIKLACGIPSVTLEGERRDWEALLEKISKIEVLGEEPKQFAALLKPVLRHFVASFDEPKSEQVRRFWERIAHQTGGSGRKYLSGWITAFCFWDHDGKSLRREGRVGCEIDGVSYHSVDTNDIPAGFASVPVKLDDNGVVFETRMPLMYSMALQLNQLHSSFVLFLLDIPEVFGHLRLAA</sequence>
<evidence type="ECO:0000313" key="1">
    <source>
        <dbReference type="EMBL" id="KAL0573384.1"/>
    </source>
</evidence>
<reference evidence="1 2" key="1">
    <citation type="submission" date="2024-02" db="EMBL/GenBank/DDBJ databases">
        <title>A draft genome for the cacao thread blight pathogen Marasmius crinis-equi.</title>
        <authorList>
            <person name="Cohen S.P."/>
            <person name="Baruah I.K."/>
            <person name="Amoako-Attah I."/>
            <person name="Bukari Y."/>
            <person name="Meinhardt L.W."/>
            <person name="Bailey B.A."/>
        </authorList>
    </citation>
    <scope>NUCLEOTIDE SEQUENCE [LARGE SCALE GENOMIC DNA]</scope>
    <source>
        <strain evidence="1 2">GH-76</strain>
    </source>
</reference>
<dbReference type="EMBL" id="JBAHYK010000511">
    <property type="protein sequence ID" value="KAL0573384.1"/>
    <property type="molecule type" value="Genomic_DNA"/>
</dbReference>
<name>A0ABR3FDI5_9AGAR</name>
<dbReference type="InterPro" id="IPR025533">
    <property type="entry name" value="DUF4419"/>
</dbReference>